<dbReference type="SUPFAM" id="SSF52540">
    <property type="entry name" value="P-loop containing nucleoside triphosphate hydrolases"/>
    <property type="match status" value="1"/>
</dbReference>
<evidence type="ECO:0000259" key="9">
    <source>
        <dbReference type="PROSITE" id="PS50045"/>
    </source>
</evidence>
<dbReference type="SUPFAM" id="SSF46689">
    <property type="entry name" value="Homeodomain-like"/>
    <property type="match status" value="1"/>
</dbReference>
<dbReference type="InterPro" id="IPR027417">
    <property type="entry name" value="P-loop_NTPase"/>
</dbReference>
<keyword evidence="4" id="KW-0805">Transcription regulation</keyword>
<dbReference type="Gene3D" id="3.40.50.300">
    <property type="entry name" value="P-loop containing nucleotide triphosphate hydrolases"/>
    <property type="match status" value="1"/>
</dbReference>
<sequence length="480" mass="54191">MEKLFELSHQNPALFVDILESIKDAILITDHEGTTLWLNSASEEMHGIPRNKITGRNVRDLEKEGLFEPSVLRMTLEEGKNVSTVQTVGNGKKYIATGHLVKNKDGKVIAAVAHLRDITDAVKNTSKLQEIEELLEKYSAQIRKLTNMQKNSNRAEYVNFGGKSKSRVSARKIIEKIAAVDTTALIVGETGTGKSLTAEKIHMLSKRKNGPFIQINCASLPDSLLESELFGYEKGSFTGATSKGKQGLIQAAETGTLFLDEIGEMPIHLQTKILHFLQSKTYMPIGAREPRYADVRIIAATNRDLEGMLAEGTFRSDLFYRLNILTVKMPALRESRDDIKDLAIYFLDLYNGKYNKSKHFSEGVLKNFLQYSWPGNVRELENLIERLVILSEDKVIEEKDLPQKMIRRNMLSSSPSHSNHATMPEILEEMEKKMIIDALEKENSTRKAAKYLGVTQSLLMRRIRKYNIQLVVEASKSFVK</sequence>
<dbReference type="GO" id="GO:0005524">
    <property type="term" value="F:ATP binding"/>
    <property type="evidence" value="ECO:0007669"/>
    <property type="project" value="UniProtKB-KW"/>
</dbReference>
<dbReference type="Pfam" id="PF25601">
    <property type="entry name" value="AAA_lid_14"/>
    <property type="match status" value="1"/>
</dbReference>
<dbReference type="EMBL" id="QYTU02000011">
    <property type="protein sequence ID" value="RWR12468.1"/>
    <property type="molecule type" value="Genomic_DNA"/>
</dbReference>
<dbReference type="PROSITE" id="PS50045">
    <property type="entry name" value="SIGMA54_INTERACT_4"/>
    <property type="match status" value="1"/>
</dbReference>
<dbReference type="GO" id="GO:0003677">
    <property type="term" value="F:DNA binding"/>
    <property type="evidence" value="ECO:0007669"/>
    <property type="project" value="UniProtKB-KW"/>
</dbReference>
<gene>
    <name evidence="11" type="ORF">D4N35_006835</name>
</gene>
<dbReference type="NCBIfam" id="TIGR00229">
    <property type="entry name" value="sensory_box"/>
    <property type="match status" value="1"/>
</dbReference>
<protein>
    <recommendedName>
        <fullName evidence="7">HTH-type transcriptional regulatory protein TyrR</fullName>
    </recommendedName>
</protein>
<evidence type="ECO:0000256" key="4">
    <source>
        <dbReference type="ARBA" id="ARBA00023015"/>
    </source>
</evidence>
<dbReference type="InterPro" id="IPR013656">
    <property type="entry name" value="PAS_4"/>
</dbReference>
<dbReference type="FunFam" id="3.40.50.300:FF:000006">
    <property type="entry name" value="DNA-binding transcriptional regulator NtrC"/>
    <property type="match status" value="1"/>
</dbReference>
<dbReference type="Proteomes" id="UP000273811">
    <property type="component" value="Unassembled WGS sequence"/>
</dbReference>
<keyword evidence="2" id="KW-0058">Aromatic hydrocarbons catabolism</keyword>
<proteinExistence type="predicted"/>
<dbReference type="InterPro" id="IPR030828">
    <property type="entry name" value="HTH_TyrR"/>
</dbReference>
<feature type="domain" description="Sigma-54 factor interaction" evidence="9">
    <location>
        <begin position="160"/>
        <end position="389"/>
    </location>
</feature>
<dbReference type="InterPro" id="IPR009057">
    <property type="entry name" value="Homeodomain-like_sf"/>
</dbReference>
<accession>A0A443IWN7</accession>
<reference evidence="11" key="1">
    <citation type="submission" date="2018-12" db="EMBL/GenBank/DDBJ databases">
        <authorList>
            <person name="Sun L."/>
            <person name="Chen Z."/>
        </authorList>
    </citation>
    <scope>NUCLEOTIDE SEQUENCE [LARGE SCALE GENOMIC DNA]</scope>
    <source>
        <strain evidence="11">DSM 16012</strain>
    </source>
</reference>
<dbReference type="PROSITE" id="PS00688">
    <property type="entry name" value="SIGMA54_INTERACT_3"/>
    <property type="match status" value="1"/>
</dbReference>
<dbReference type="SUPFAM" id="SSF55785">
    <property type="entry name" value="PYP-like sensor domain (PAS domain)"/>
    <property type="match status" value="1"/>
</dbReference>
<feature type="domain" description="PAS" evidence="10">
    <location>
        <begin position="11"/>
        <end position="61"/>
    </location>
</feature>
<dbReference type="AlphaFoldDB" id="A0A443IWN7"/>
<dbReference type="GO" id="GO:0006355">
    <property type="term" value="P:regulation of DNA-templated transcription"/>
    <property type="evidence" value="ECO:0007669"/>
    <property type="project" value="InterPro"/>
</dbReference>
<keyword evidence="8" id="KW-0175">Coiled coil</keyword>
<comment type="caution">
    <text evidence="11">The sequence shown here is derived from an EMBL/GenBank/DDBJ whole genome shotgun (WGS) entry which is preliminary data.</text>
</comment>
<name>A0A443IWN7_9BACI</name>
<evidence type="ECO:0000256" key="6">
    <source>
        <dbReference type="ARBA" id="ARBA00023163"/>
    </source>
</evidence>
<organism evidence="11 12">
    <name type="scientific">Siminovitchia fortis</name>
    <dbReference type="NCBI Taxonomy" id="254758"/>
    <lineage>
        <taxon>Bacteria</taxon>
        <taxon>Bacillati</taxon>
        <taxon>Bacillota</taxon>
        <taxon>Bacilli</taxon>
        <taxon>Bacillales</taxon>
        <taxon>Bacillaceae</taxon>
        <taxon>Siminovitchia</taxon>
    </lineage>
</organism>
<evidence type="ECO:0000256" key="5">
    <source>
        <dbReference type="ARBA" id="ARBA00023125"/>
    </source>
</evidence>
<evidence type="ECO:0000313" key="11">
    <source>
        <dbReference type="EMBL" id="RWR12468.1"/>
    </source>
</evidence>
<dbReference type="Gene3D" id="1.10.8.60">
    <property type="match status" value="1"/>
</dbReference>
<feature type="coiled-coil region" evidence="8">
    <location>
        <begin position="121"/>
        <end position="155"/>
    </location>
</feature>
<dbReference type="InterPro" id="IPR002078">
    <property type="entry name" value="Sigma_54_int"/>
</dbReference>
<keyword evidence="5" id="KW-0238">DNA-binding</keyword>
<dbReference type="Pfam" id="PF00158">
    <property type="entry name" value="Sigma54_activat"/>
    <property type="match status" value="1"/>
</dbReference>
<dbReference type="PROSITE" id="PS50112">
    <property type="entry name" value="PAS"/>
    <property type="match status" value="1"/>
</dbReference>
<dbReference type="Gene3D" id="1.10.10.60">
    <property type="entry name" value="Homeodomain-like"/>
    <property type="match status" value="1"/>
</dbReference>
<dbReference type="InterPro" id="IPR035965">
    <property type="entry name" value="PAS-like_dom_sf"/>
</dbReference>
<dbReference type="PROSITE" id="PS00676">
    <property type="entry name" value="SIGMA54_INTERACT_2"/>
    <property type="match status" value="1"/>
</dbReference>
<dbReference type="Pfam" id="PF08448">
    <property type="entry name" value="PAS_4"/>
    <property type="match status" value="1"/>
</dbReference>
<dbReference type="InterPro" id="IPR025943">
    <property type="entry name" value="Sigma_54_int_dom_ATP-bd_2"/>
</dbReference>
<dbReference type="InterPro" id="IPR003593">
    <property type="entry name" value="AAA+_ATPase"/>
</dbReference>
<dbReference type="InterPro" id="IPR058031">
    <property type="entry name" value="AAA_lid_NorR"/>
</dbReference>
<evidence type="ECO:0000313" key="12">
    <source>
        <dbReference type="Proteomes" id="UP000273811"/>
    </source>
</evidence>
<keyword evidence="12" id="KW-1185">Reference proteome</keyword>
<dbReference type="SMART" id="SM00091">
    <property type="entry name" value="PAS"/>
    <property type="match status" value="1"/>
</dbReference>
<keyword evidence="3" id="KW-0067">ATP-binding</keyword>
<dbReference type="OrthoDB" id="9771372at2"/>
<evidence type="ECO:0000256" key="7">
    <source>
        <dbReference type="ARBA" id="ARBA00029500"/>
    </source>
</evidence>
<evidence type="ECO:0000256" key="8">
    <source>
        <dbReference type="SAM" id="Coils"/>
    </source>
</evidence>
<dbReference type="InterPro" id="IPR000014">
    <property type="entry name" value="PAS"/>
</dbReference>
<evidence type="ECO:0000259" key="10">
    <source>
        <dbReference type="PROSITE" id="PS50112"/>
    </source>
</evidence>
<dbReference type="SMART" id="SM00382">
    <property type="entry name" value="AAA"/>
    <property type="match status" value="1"/>
</dbReference>
<evidence type="ECO:0000256" key="2">
    <source>
        <dbReference type="ARBA" id="ARBA00022797"/>
    </source>
</evidence>
<dbReference type="CDD" id="cd00130">
    <property type="entry name" value="PAS"/>
    <property type="match status" value="1"/>
</dbReference>
<dbReference type="InterPro" id="IPR025944">
    <property type="entry name" value="Sigma_54_int_dom_CS"/>
</dbReference>
<dbReference type="Gene3D" id="3.30.450.20">
    <property type="entry name" value="PAS domain"/>
    <property type="match status" value="1"/>
</dbReference>
<dbReference type="PANTHER" id="PTHR32071:SF57">
    <property type="entry name" value="C4-DICARBOXYLATE TRANSPORT TRANSCRIPTIONAL REGULATORY PROTEIN DCTD"/>
    <property type="match status" value="1"/>
</dbReference>
<dbReference type="Pfam" id="PF18024">
    <property type="entry name" value="HTH_50"/>
    <property type="match status" value="1"/>
</dbReference>
<evidence type="ECO:0000256" key="1">
    <source>
        <dbReference type="ARBA" id="ARBA00022741"/>
    </source>
</evidence>
<keyword evidence="6" id="KW-0804">Transcription</keyword>
<dbReference type="PANTHER" id="PTHR32071">
    <property type="entry name" value="TRANSCRIPTIONAL REGULATORY PROTEIN"/>
    <property type="match status" value="1"/>
</dbReference>
<keyword evidence="1" id="KW-0547">Nucleotide-binding</keyword>
<dbReference type="CDD" id="cd00009">
    <property type="entry name" value="AAA"/>
    <property type="match status" value="1"/>
</dbReference>
<evidence type="ECO:0000256" key="3">
    <source>
        <dbReference type="ARBA" id="ARBA00022840"/>
    </source>
</evidence>